<dbReference type="Pfam" id="PF00926">
    <property type="entry name" value="DHBP_synthase"/>
    <property type="match status" value="1"/>
</dbReference>
<dbReference type="Gramene" id="OE9A015816T1">
    <property type="protein sequence ID" value="OE9A015816C1"/>
    <property type="gene ID" value="OE9A015816"/>
</dbReference>
<keyword evidence="6" id="KW-1185">Reference proteome</keyword>
<protein>
    <submittedName>
        <fullName evidence="5">Probable bifunctional riboflavin biosynthesis RIBA 1, chloroplastic</fullName>
    </submittedName>
</protein>
<dbReference type="GO" id="GO:0008686">
    <property type="term" value="F:3,4-dihydroxy-2-butanone-4-phosphate synthase activity"/>
    <property type="evidence" value="ECO:0007669"/>
    <property type="project" value="InterPro"/>
</dbReference>
<dbReference type="SUPFAM" id="SSF55821">
    <property type="entry name" value="YrdC/RibB"/>
    <property type="match status" value="1"/>
</dbReference>
<dbReference type="GO" id="GO:0046872">
    <property type="term" value="F:metal ion binding"/>
    <property type="evidence" value="ECO:0007669"/>
    <property type="project" value="UniProtKB-KW"/>
</dbReference>
<comment type="pathway">
    <text evidence="1">Cofactor biosynthesis; riboflavin biosynthesis.</text>
</comment>
<organism evidence="5 6">
    <name type="scientific">Olea europaea subsp. europaea</name>
    <dbReference type="NCBI Taxonomy" id="158383"/>
    <lineage>
        <taxon>Eukaryota</taxon>
        <taxon>Viridiplantae</taxon>
        <taxon>Streptophyta</taxon>
        <taxon>Embryophyta</taxon>
        <taxon>Tracheophyta</taxon>
        <taxon>Spermatophyta</taxon>
        <taxon>Magnoliopsida</taxon>
        <taxon>eudicotyledons</taxon>
        <taxon>Gunneridae</taxon>
        <taxon>Pentapetalae</taxon>
        <taxon>asterids</taxon>
        <taxon>lamiids</taxon>
        <taxon>Lamiales</taxon>
        <taxon>Oleaceae</taxon>
        <taxon>Oleeae</taxon>
        <taxon>Olea</taxon>
    </lineage>
</organism>
<comment type="caution">
    <text evidence="5">The sequence shown here is derived from an EMBL/GenBank/DDBJ whole genome shotgun (WGS) entry which is preliminary data.</text>
</comment>
<reference evidence="5 6" key="1">
    <citation type="submission" date="2019-12" db="EMBL/GenBank/DDBJ databases">
        <authorList>
            <person name="Alioto T."/>
            <person name="Alioto T."/>
            <person name="Gomez Garrido J."/>
        </authorList>
    </citation>
    <scope>NUCLEOTIDE SEQUENCE [LARGE SCALE GENOMIC DNA]</scope>
</reference>
<dbReference type="PANTHER" id="PTHR21327:SF48">
    <property type="entry name" value="BIFUNCTIONAL RIBOFLAVIN BIOSYNTHESIS PROTEIN RIBA 1, CHLOROPLASTIC"/>
    <property type="match status" value="1"/>
</dbReference>
<keyword evidence="3" id="KW-0686">Riboflavin biosynthesis</keyword>
<accession>A0A8S0RK05</accession>
<gene>
    <name evidence="5" type="ORF">OLEA9_A015816</name>
</gene>
<evidence type="ECO:0000313" key="6">
    <source>
        <dbReference type="Proteomes" id="UP000594638"/>
    </source>
</evidence>
<comment type="similarity">
    <text evidence="2">In the C-terminal section; belongs to the GTP cyclohydrolase II family.</text>
</comment>
<dbReference type="SUPFAM" id="SSF142695">
    <property type="entry name" value="RibA-like"/>
    <property type="match status" value="1"/>
</dbReference>
<dbReference type="InterPro" id="IPR036144">
    <property type="entry name" value="RibA-like_sf"/>
</dbReference>
<dbReference type="InterPro" id="IPR017945">
    <property type="entry name" value="DHBP_synth_RibB-like_a/b_dom"/>
</dbReference>
<evidence type="ECO:0000256" key="2">
    <source>
        <dbReference type="ARBA" id="ARBA00008976"/>
    </source>
</evidence>
<dbReference type="Gene3D" id="3.90.870.10">
    <property type="entry name" value="DHBP synthase"/>
    <property type="match status" value="1"/>
</dbReference>
<dbReference type="PANTHER" id="PTHR21327">
    <property type="entry name" value="GTP CYCLOHYDROLASE II-RELATED"/>
    <property type="match status" value="1"/>
</dbReference>
<evidence type="ECO:0000313" key="5">
    <source>
        <dbReference type="EMBL" id="CAA2979679.1"/>
    </source>
</evidence>
<keyword evidence="4" id="KW-0479">Metal-binding</keyword>
<dbReference type="InterPro" id="IPR000422">
    <property type="entry name" value="DHBP_synthase_RibB"/>
</dbReference>
<dbReference type="AlphaFoldDB" id="A0A8S0RK05"/>
<dbReference type="GO" id="GO:0009507">
    <property type="term" value="C:chloroplast"/>
    <property type="evidence" value="ECO:0007669"/>
    <property type="project" value="TreeGrafter"/>
</dbReference>
<dbReference type="Proteomes" id="UP000594638">
    <property type="component" value="Unassembled WGS sequence"/>
</dbReference>
<dbReference type="EMBL" id="CACTIH010003632">
    <property type="protein sequence ID" value="CAA2979679.1"/>
    <property type="molecule type" value="Genomic_DNA"/>
</dbReference>
<dbReference type="GO" id="GO:0009231">
    <property type="term" value="P:riboflavin biosynthetic process"/>
    <property type="evidence" value="ECO:0007669"/>
    <property type="project" value="UniProtKB-KW"/>
</dbReference>
<evidence type="ECO:0000256" key="3">
    <source>
        <dbReference type="ARBA" id="ARBA00022619"/>
    </source>
</evidence>
<name>A0A8S0RK05_OLEEU</name>
<proteinExistence type="inferred from homology"/>
<dbReference type="OrthoDB" id="60371at2759"/>
<sequence length="218" mass="24254">MKRSAVLGFSKLPVIDSSERERAGAKMNLGLLKMLDYSTDGIMEICILLMVGRKGGLLFHSRSTNVASNDLISNVFGGVGVRSYSMVVLVDDENRENEGDIIMAASKVTTEAMAFIVKHWTGIVCASMKEEDMQRLHLPLMVTQKENEEKLSTAFTISMGDIGDGLDILVRVRSEWKGNWIDHKLHAYKLQDAGHDMVEASEKLGLPVDSREYGIVYR</sequence>
<evidence type="ECO:0000256" key="4">
    <source>
        <dbReference type="ARBA" id="ARBA00022723"/>
    </source>
</evidence>
<evidence type="ECO:0000256" key="1">
    <source>
        <dbReference type="ARBA" id="ARBA00005104"/>
    </source>
</evidence>